<proteinExistence type="inferred from homology"/>
<dbReference type="Proteomes" id="UP001171751">
    <property type="component" value="Unassembled WGS sequence"/>
</dbReference>
<dbReference type="Gene3D" id="3.40.630.190">
    <property type="entry name" value="LCP protein"/>
    <property type="match status" value="1"/>
</dbReference>
<evidence type="ECO:0000256" key="2">
    <source>
        <dbReference type="SAM" id="MobiDB-lite"/>
    </source>
</evidence>
<evidence type="ECO:0000259" key="4">
    <source>
        <dbReference type="Pfam" id="PF03816"/>
    </source>
</evidence>
<gene>
    <name evidence="5" type="ORF">Q4F26_04415</name>
</gene>
<keyword evidence="3" id="KW-0812">Transmembrane</keyword>
<feature type="region of interest" description="Disordered" evidence="2">
    <location>
        <begin position="1"/>
        <end position="68"/>
    </location>
</feature>
<comment type="caution">
    <text evidence="5">The sequence shown here is derived from an EMBL/GenBank/DDBJ whole genome shotgun (WGS) entry which is preliminary data.</text>
</comment>
<comment type="similarity">
    <text evidence="1">Belongs to the LytR/CpsA/Psr (LCP) family.</text>
</comment>
<keyword evidence="3" id="KW-0472">Membrane</keyword>
<feature type="compositionally biased region" description="Basic and acidic residues" evidence="2">
    <location>
        <begin position="8"/>
        <end position="21"/>
    </location>
</feature>
<dbReference type="InterPro" id="IPR004474">
    <property type="entry name" value="LytR_CpsA_psr"/>
</dbReference>
<name>A0AA43UCQ4_9LACT</name>
<protein>
    <submittedName>
        <fullName evidence="5">LCP family protein</fullName>
    </submittedName>
</protein>
<reference evidence="5" key="1">
    <citation type="submission" date="2023-07" db="EMBL/GenBank/DDBJ databases">
        <title>Between Cages and Wild: Unraveling the Impact of Captivity on Animal Microbiomes and Antimicrobial Resistance.</title>
        <authorList>
            <person name="Schmartz G.P."/>
            <person name="Rehner J."/>
            <person name="Schuff M.J."/>
            <person name="Becker S.L."/>
            <person name="Kravczyk M."/>
            <person name="Gurevich A."/>
            <person name="Francke R."/>
            <person name="Mueller R."/>
            <person name="Keller V."/>
            <person name="Keller A."/>
        </authorList>
    </citation>
    <scope>NUCLEOTIDE SEQUENCE</scope>
    <source>
        <strain evidence="5">S39M_St_73</strain>
    </source>
</reference>
<keyword evidence="6" id="KW-1185">Reference proteome</keyword>
<dbReference type="InterPro" id="IPR050922">
    <property type="entry name" value="LytR/CpsA/Psr_CW_biosynth"/>
</dbReference>
<accession>A0AA43UCQ4</accession>
<dbReference type="PANTHER" id="PTHR33392">
    <property type="entry name" value="POLYISOPRENYL-TEICHOIC ACID--PEPTIDOGLYCAN TEICHOIC ACID TRANSFERASE TAGU"/>
    <property type="match status" value="1"/>
</dbReference>
<sequence>MARTRRERRQDINRRLEEEMNHTQANESYEKYNHVPPQYRPQEGGNSHQQYSGQGPYQEPPRKKKRRRRGCGCGCWAWILLLILLAVAAIAGKAFYDVRSSVELINTDSNYTQMREQPVSLARGSETANALLLGIDSGESGGVEQGRSDTMVVMAANPKTDTSHMLSIPRDSYVDIPGYGMDKINHAYSYGGADLSVETVQNMLGIPIDYYFAVDMEGLKNVIDALGGITIVPTLSFSQSGYSFQAGVAQEVDGAGALAYSRNRQDDPTGDYGRQERQRQVITSTMDQVSSVEGIANYPSILTALEDSVLTNASLGEMLTGFVNYRSAASNVDQFQLTGSGQMINGIYYEIIPDDQLIQAQAFLQEEI</sequence>
<dbReference type="NCBIfam" id="TIGR00350">
    <property type="entry name" value="lytR_cpsA_psr"/>
    <property type="match status" value="1"/>
</dbReference>
<evidence type="ECO:0000313" key="5">
    <source>
        <dbReference type="EMBL" id="MDO5457570.1"/>
    </source>
</evidence>
<evidence type="ECO:0000256" key="1">
    <source>
        <dbReference type="ARBA" id="ARBA00006068"/>
    </source>
</evidence>
<feature type="compositionally biased region" description="Polar residues" evidence="2">
    <location>
        <begin position="44"/>
        <end position="55"/>
    </location>
</feature>
<organism evidence="5 6">
    <name type="scientific">Atopococcus tabaci</name>
    <dbReference type="NCBI Taxonomy" id="269774"/>
    <lineage>
        <taxon>Bacteria</taxon>
        <taxon>Bacillati</taxon>
        <taxon>Bacillota</taxon>
        <taxon>Bacilli</taxon>
        <taxon>Lactobacillales</taxon>
        <taxon>Carnobacteriaceae</taxon>
        <taxon>Atopococcus</taxon>
    </lineage>
</organism>
<evidence type="ECO:0000313" key="6">
    <source>
        <dbReference type="Proteomes" id="UP001171751"/>
    </source>
</evidence>
<keyword evidence="3" id="KW-1133">Transmembrane helix</keyword>
<feature type="domain" description="Cell envelope-related transcriptional attenuator" evidence="4">
    <location>
        <begin position="147"/>
        <end position="290"/>
    </location>
</feature>
<evidence type="ECO:0000256" key="3">
    <source>
        <dbReference type="SAM" id="Phobius"/>
    </source>
</evidence>
<dbReference type="EMBL" id="JAUNQW010000016">
    <property type="protein sequence ID" value="MDO5457570.1"/>
    <property type="molecule type" value="Genomic_DNA"/>
</dbReference>
<dbReference type="AlphaFoldDB" id="A0AA43UCQ4"/>
<dbReference type="PANTHER" id="PTHR33392:SF6">
    <property type="entry name" value="POLYISOPRENYL-TEICHOIC ACID--PEPTIDOGLYCAN TEICHOIC ACID TRANSFERASE TAGU"/>
    <property type="match status" value="1"/>
</dbReference>
<feature type="transmembrane region" description="Helical" evidence="3">
    <location>
        <begin position="73"/>
        <end position="96"/>
    </location>
</feature>
<dbReference type="Pfam" id="PF03816">
    <property type="entry name" value="LytR_cpsA_psr"/>
    <property type="match status" value="1"/>
</dbReference>